<dbReference type="AlphaFoldDB" id="A0AAN8EEZ9"/>
<feature type="region of interest" description="Disordered" evidence="1">
    <location>
        <begin position="85"/>
        <end position="110"/>
    </location>
</feature>
<name>A0AAN8EEZ9_9EURO</name>
<organism evidence="2 3">
    <name type="scientific">Knufia fluminis</name>
    <dbReference type="NCBI Taxonomy" id="191047"/>
    <lineage>
        <taxon>Eukaryota</taxon>
        <taxon>Fungi</taxon>
        <taxon>Dikarya</taxon>
        <taxon>Ascomycota</taxon>
        <taxon>Pezizomycotina</taxon>
        <taxon>Eurotiomycetes</taxon>
        <taxon>Chaetothyriomycetidae</taxon>
        <taxon>Chaetothyriales</taxon>
        <taxon>Trichomeriaceae</taxon>
        <taxon>Knufia</taxon>
    </lineage>
</organism>
<reference evidence="2 3" key="1">
    <citation type="submission" date="2022-12" db="EMBL/GenBank/DDBJ databases">
        <title>Genomic features and morphological characterization of a novel Knufia sp. strain isolated from spacecraft assembly facility.</title>
        <authorList>
            <person name="Teixeira M."/>
            <person name="Chander A.M."/>
            <person name="Stajich J.E."/>
            <person name="Venkateswaran K."/>
        </authorList>
    </citation>
    <scope>NUCLEOTIDE SEQUENCE [LARGE SCALE GENOMIC DNA]</scope>
    <source>
        <strain evidence="2 3">FJI-L2-BK-P2</strain>
    </source>
</reference>
<dbReference type="EMBL" id="JAKLMC020000038">
    <property type="protein sequence ID" value="KAK5949167.1"/>
    <property type="molecule type" value="Genomic_DNA"/>
</dbReference>
<evidence type="ECO:0000313" key="2">
    <source>
        <dbReference type="EMBL" id="KAK5949167.1"/>
    </source>
</evidence>
<feature type="region of interest" description="Disordered" evidence="1">
    <location>
        <begin position="129"/>
        <end position="148"/>
    </location>
</feature>
<proteinExistence type="predicted"/>
<evidence type="ECO:0000256" key="1">
    <source>
        <dbReference type="SAM" id="MobiDB-lite"/>
    </source>
</evidence>
<sequence length="223" mass="24224">MAGLTPLPTHQIHTTTRLTHSQAHTLLSSFLEESQTNPAYRPDAILTQHGPQASSVGEGSNLTLNHLSRILKGIAGQRIGGVEFNYGRGPPKRRRLNKEGETGFTSSPPVAVTQDVDRRQVDGIVGVEGVDGEDQPAMVGQESGDWQNKEDYEHAQVDETVDIGGMDPAGEGIEQRGDDMEVGAPGGALSKAQKEARKLAKRDKRKKERQEKNKPEKSRRSSG</sequence>
<feature type="region of interest" description="Disordered" evidence="1">
    <location>
        <begin position="158"/>
        <end position="223"/>
    </location>
</feature>
<comment type="caution">
    <text evidence="2">The sequence shown here is derived from an EMBL/GenBank/DDBJ whole genome shotgun (WGS) entry which is preliminary data.</text>
</comment>
<feature type="compositionally biased region" description="Basic and acidic residues" evidence="1">
    <location>
        <begin position="208"/>
        <end position="223"/>
    </location>
</feature>
<evidence type="ECO:0000313" key="3">
    <source>
        <dbReference type="Proteomes" id="UP001316803"/>
    </source>
</evidence>
<accession>A0AAN8EEZ9</accession>
<protein>
    <submittedName>
        <fullName evidence="2">Uncharacterized protein</fullName>
    </submittedName>
</protein>
<dbReference type="Proteomes" id="UP001316803">
    <property type="component" value="Unassembled WGS sequence"/>
</dbReference>
<keyword evidence="3" id="KW-1185">Reference proteome</keyword>
<gene>
    <name evidence="2" type="ORF">OHC33_009708</name>
</gene>